<keyword evidence="7 13" id="KW-0067">ATP-binding</keyword>
<dbReference type="Pfam" id="PF00012">
    <property type="entry name" value="HSP70"/>
    <property type="match status" value="1"/>
</dbReference>
<dbReference type="GO" id="GO:0140662">
    <property type="term" value="F:ATP-dependent protein folding chaperone"/>
    <property type="evidence" value="ECO:0007669"/>
    <property type="project" value="InterPro"/>
</dbReference>
<dbReference type="InterPro" id="IPR013126">
    <property type="entry name" value="Hsp_70_fam"/>
</dbReference>
<comment type="similarity">
    <text evidence="2 13">Belongs to the heat shock protein 70 family.</text>
</comment>
<evidence type="ECO:0000256" key="5">
    <source>
        <dbReference type="ARBA" id="ARBA00022553"/>
    </source>
</evidence>
<evidence type="ECO:0000313" key="14">
    <source>
        <dbReference type="EMBL" id="RGS41489.1"/>
    </source>
</evidence>
<proteinExistence type="inferred from homology"/>
<evidence type="ECO:0000256" key="8">
    <source>
        <dbReference type="ARBA" id="ARBA00023016"/>
    </source>
</evidence>
<dbReference type="InterPro" id="IPR043129">
    <property type="entry name" value="ATPase_NBD"/>
</dbReference>
<dbReference type="GO" id="GO:0005524">
    <property type="term" value="F:ATP binding"/>
    <property type="evidence" value="ECO:0007669"/>
    <property type="project" value="UniProtKB-KW"/>
</dbReference>
<comment type="caution">
    <text evidence="14">The sequence shown here is derived from an EMBL/GenBank/DDBJ whole genome shotgun (WGS) entry which is preliminary data.</text>
</comment>
<dbReference type="Gene3D" id="3.30.420.40">
    <property type="match status" value="2"/>
</dbReference>
<evidence type="ECO:0000256" key="2">
    <source>
        <dbReference type="ARBA" id="ARBA00007381"/>
    </source>
</evidence>
<evidence type="ECO:0000256" key="11">
    <source>
        <dbReference type="ARBA" id="ARBA00030945"/>
    </source>
</evidence>
<organism evidence="14 15">
    <name type="scientific">Roseburia hominis</name>
    <dbReference type="NCBI Taxonomy" id="301301"/>
    <lineage>
        <taxon>Bacteria</taxon>
        <taxon>Bacillati</taxon>
        <taxon>Bacillota</taxon>
        <taxon>Clostridia</taxon>
        <taxon>Lachnospirales</taxon>
        <taxon>Lachnospiraceae</taxon>
        <taxon>Roseburia</taxon>
    </lineage>
</organism>
<evidence type="ECO:0000313" key="15">
    <source>
        <dbReference type="Proteomes" id="UP000266172"/>
    </source>
</evidence>
<dbReference type="Proteomes" id="UP000266172">
    <property type="component" value="Unassembled WGS sequence"/>
</dbReference>
<dbReference type="InterPro" id="IPR029047">
    <property type="entry name" value="HSP70_peptide-bd_sf"/>
</dbReference>
<dbReference type="SUPFAM" id="SSF100920">
    <property type="entry name" value="Heat shock protein 70kD (HSP70), peptide-binding domain"/>
    <property type="match status" value="1"/>
</dbReference>
<dbReference type="Gene3D" id="2.60.34.10">
    <property type="entry name" value="Substrate Binding Domain Of DNAk, Chain A, domain 1"/>
    <property type="match status" value="1"/>
</dbReference>
<evidence type="ECO:0000256" key="13">
    <source>
        <dbReference type="RuleBase" id="RU003322"/>
    </source>
</evidence>
<dbReference type="PROSITE" id="PS00297">
    <property type="entry name" value="HSP70_1"/>
    <property type="match status" value="1"/>
</dbReference>
<keyword evidence="8" id="KW-0346">Stress response</keyword>
<dbReference type="EMBL" id="QRVL01000002">
    <property type="protein sequence ID" value="RGS41489.1"/>
    <property type="molecule type" value="Genomic_DNA"/>
</dbReference>
<evidence type="ECO:0000256" key="7">
    <source>
        <dbReference type="ARBA" id="ARBA00022840"/>
    </source>
</evidence>
<dbReference type="InterPro" id="IPR018181">
    <property type="entry name" value="Heat_shock_70_CS"/>
</dbReference>
<gene>
    <name evidence="14" type="ORF">DWX93_05050</name>
</gene>
<dbReference type="PANTHER" id="PTHR19375">
    <property type="entry name" value="HEAT SHOCK PROTEIN 70KDA"/>
    <property type="match status" value="1"/>
</dbReference>
<sequence>MCTFLKGDYERYKVKKEKQLADGGHMGRIIGIDLGTTNSAAAVWENGESHLIPNAFGDYLTPSVVSIGKDGTVYVGKIAKERLVTHPEDTVSVFKRFMGTEKIYSLAGKKYRPEELSALVLKRLKEDAEHYLGEEITEAVISVPAYFNDLARNATKNAGELAGFHVERIINEPSAASLYYQCRSQMEDAVMLVFDFGGGTLDVSLVECFDNIVEILAVSGDNHLGGSDFDRLIADMFWKSCGLSENRFSAEDAAIVLERAENCKFELTGQETAQMCVTLAGREYRMEVSRKELILQAEPLFERMAQPIRRVLSDGQKSAREVDAVVLVGGSCKMPVVQKYLNYLLQRTDIAVVSPDYMIALGAGVYAGIKERNADIRDMLLTDICPFSLSVSQYNEADPNRDLCDVLIERNMALPVSRETIMTTAHDRQTKMRFKVYQGEAMYAEDNLLLGSITVPVPVGPEGKEKVRVRYTYDINGILVVDVHVVSTGQEKQLVIRNDKIKLSEKELKKRLEQLNKLKIHPRDLEENRLVLARAEKLHRETTGYIREQIDSRVQYFNYYLGRQDVLSINKGRKQLNLFLDYVEEQCLQEAAFEGTADGFSRWYESSKQAVDAQDQVDYRKEEQEYELWRGGHLTS</sequence>
<evidence type="ECO:0000256" key="9">
    <source>
        <dbReference type="ARBA" id="ARBA00023186"/>
    </source>
</evidence>
<keyword evidence="6 13" id="KW-0547">Nucleotide-binding</keyword>
<keyword evidence="5" id="KW-0597">Phosphoprotein</keyword>
<keyword evidence="9" id="KW-0143">Chaperone</keyword>
<accession>A0A395VDL4</accession>
<evidence type="ECO:0000256" key="6">
    <source>
        <dbReference type="ARBA" id="ARBA00022741"/>
    </source>
</evidence>
<evidence type="ECO:0000256" key="1">
    <source>
        <dbReference type="ARBA" id="ARBA00002290"/>
    </source>
</evidence>
<protein>
    <recommendedName>
        <fullName evidence="3">Chaperone protein DnaK</fullName>
    </recommendedName>
    <alternativeName>
        <fullName evidence="4">Chaperone protein dnaK</fullName>
    </alternativeName>
    <alternativeName>
        <fullName evidence="12">HSP70</fullName>
    </alternativeName>
    <alternativeName>
        <fullName evidence="11">Heat shock 70 kDa protein</fullName>
    </alternativeName>
    <alternativeName>
        <fullName evidence="10">Heat shock protein 70</fullName>
    </alternativeName>
</protein>
<name>A0A395VDL4_9FIRM</name>
<dbReference type="AlphaFoldDB" id="A0A395VDL4"/>
<dbReference type="PROSITE" id="PS00329">
    <property type="entry name" value="HSP70_2"/>
    <property type="match status" value="1"/>
</dbReference>
<evidence type="ECO:0000256" key="10">
    <source>
        <dbReference type="ARBA" id="ARBA00030019"/>
    </source>
</evidence>
<comment type="function">
    <text evidence="1">Acts as a chaperone.</text>
</comment>
<dbReference type="Gene3D" id="3.90.640.10">
    <property type="entry name" value="Actin, Chain A, domain 4"/>
    <property type="match status" value="1"/>
</dbReference>
<dbReference type="SUPFAM" id="SSF53067">
    <property type="entry name" value="Actin-like ATPase domain"/>
    <property type="match status" value="2"/>
</dbReference>
<evidence type="ECO:0000256" key="3">
    <source>
        <dbReference type="ARBA" id="ARBA00014415"/>
    </source>
</evidence>
<evidence type="ECO:0000256" key="12">
    <source>
        <dbReference type="ARBA" id="ARBA00033103"/>
    </source>
</evidence>
<dbReference type="FunFam" id="3.30.420.40:FF:000144">
    <property type="entry name" value="Molecular chaperone HscC"/>
    <property type="match status" value="1"/>
</dbReference>
<reference evidence="14 15" key="1">
    <citation type="submission" date="2018-08" db="EMBL/GenBank/DDBJ databases">
        <title>A genome reference for cultivated species of the human gut microbiota.</title>
        <authorList>
            <person name="Zou Y."/>
            <person name="Xue W."/>
            <person name="Luo G."/>
        </authorList>
    </citation>
    <scope>NUCLEOTIDE SEQUENCE [LARGE SCALE GENOMIC DNA]</scope>
    <source>
        <strain evidence="14 15">AF22-12AC</strain>
    </source>
</reference>
<dbReference type="PRINTS" id="PR00301">
    <property type="entry name" value="HEATSHOCK70"/>
</dbReference>
<evidence type="ECO:0000256" key="4">
    <source>
        <dbReference type="ARBA" id="ARBA00017249"/>
    </source>
</evidence>